<dbReference type="PANTHER" id="PTHR10699">
    <property type="entry name" value="NEUROMODULIN"/>
    <property type="match status" value="1"/>
</dbReference>
<comment type="caution">
    <text evidence="2">The sequence shown here is derived from an EMBL/GenBank/DDBJ whole genome shotgun (WGS) entry which is preliminary data.</text>
</comment>
<dbReference type="CDD" id="cd12100">
    <property type="entry name" value="DD_CABYR_SP17"/>
    <property type="match status" value="1"/>
</dbReference>
<protein>
    <recommendedName>
        <fullName evidence="4">RIIa domain-containing protein</fullName>
    </recommendedName>
</protein>
<dbReference type="Gene3D" id="1.20.5.190">
    <property type="match status" value="1"/>
</dbReference>
<organism evidence="2 3">
    <name type="scientific">Rhynchophorus ferrugineus</name>
    <name type="common">Red palm weevil</name>
    <name type="synonym">Curculio ferrugineus</name>
    <dbReference type="NCBI Taxonomy" id="354439"/>
    <lineage>
        <taxon>Eukaryota</taxon>
        <taxon>Metazoa</taxon>
        <taxon>Ecdysozoa</taxon>
        <taxon>Arthropoda</taxon>
        <taxon>Hexapoda</taxon>
        <taxon>Insecta</taxon>
        <taxon>Pterygota</taxon>
        <taxon>Neoptera</taxon>
        <taxon>Endopterygota</taxon>
        <taxon>Coleoptera</taxon>
        <taxon>Polyphaga</taxon>
        <taxon>Cucujiformia</taxon>
        <taxon>Curculionidae</taxon>
        <taxon>Dryophthorinae</taxon>
        <taxon>Rhynchophorus</taxon>
    </lineage>
</organism>
<evidence type="ECO:0008006" key="4">
    <source>
        <dbReference type="Google" id="ProtNLM"/>
    </source>
</evidence>
<dbReference type="Gene3D" id="1.20.890.10">
    <property type="entry name" value="cAMP-dependent protein kinase regulatory subunit, dimerization-anchoring domain"/>
    <property type="match status" value="1"/>
</dbReference>
<evidence type="ECO:0000256" key="1">
    <source>
        <dbReference type="SAM" id="Coils"/>
    </source>
</evidence>
<dbReference type="SUPFAM" id="SSF47391">
    <property type="entry name" value="Dimerization-anchoring domain of cAMP-dependent PK regulatory subunit"/>
    <property type="match status" value="1"/>
</dbReference>
<gene>
    <name evidence="2" type="ORF">GWI33_022294</name>
</gene>
<reference evidence="2" key="1">
    <citation type="submission" date="2020-08" db="EMBL/GenBank/DDBJ databases">
        <title>Genome sequencing and assembly of the red palm weevil Rhynchophorus ferrugineus.</title>
        <authorList>
            <person name="Dias G.B."/>
            <person name="Bergman C.M."/>
            <person name="Manee M."/>
        </authorList>
    </citation>
    <scope>NUCLEOTIDE SEQUENCE</scope>
    <source>
        <strain evidence="2">AA-2017</strain>
        <tissue evidence="2">Whole larva</tissue>
    </source>
</reference>
<keyword evidence="3" id="KW-1185">Reference proteome</keyword>
<accession>A0A834ML97</accession>
<dbReference type="Proteomes" id="UP000625711">
    <property type="component" value="Unassembled WGS sequence"/>
</dbReference>
<dbReference type="SMART" id="SM00015">
    <property type="entry name" value="IQ"/>
    <property type="match status" value="2"/>
</dbReference>
<dbReference type="AlphaFoldDB" id="A0A834ML97"/>
<evidence type="ECO:0000313" key="3">
    <source>
        <dbReference type="Proteomes" id="UP000625711"/>
    </source>
</evidence>
<name>A0A834ML97_RHYFE</name>
<dbReference type="PANTHER" id="PTHR10699:SF11">
    <property type="entry name" value="IGLOO, ISOFORM A"/>
    <property type="match status" value="1"/>
</dbReference>
<dbReference type="GO" id="GO:0005516">
    <property type="term" value="F:calmodulin binding"/>
    <property type="evidence" value="ECO:0007669"/>
    <property type="project" value="TreeGrafter"/>
</dbReference>
<dbReference type="InterPro" id="IPR047579">
    <property type="entry name" value="DD_CABYR_SP17"/>
</dbReference>
<dbReference type="PROSITE" id="PS50096">
    <property type="entry name" value="IQ"/>
    <property type="match status" value="1"/>
</dbReference>
<keyword evidence="1" id="KW-0175">Coiled coil</keyword>
<sequence>MDAMLQRHCARYIYVIPDGLKELMSDISREVLRSQPQDIYTFIADYLDALMITRENARVAARLVQSLTEMATTTATFLEETGMSRDEIDNVVLSIHKTFKKSIDLESERPKYSVSDEVDEVNIVHEIVCDANINPDQAEVAAKIIQGAYRRFKERQEQEKKLLTGLIDWRVAARSAIRLYRQSGVTNIEANRAATLIKAAYKGYYTRRMMKSMVRKRLESLEEKEQEECEHENYEEEIEEYPEEFDDLCSLDKPKSVTINYDTVIPHVDFDTGKKRSEIPSQVPLQKLSTASSIAKHSIGLILDAALTMLDMKGAASNNFGSVTRDLDERQLHAHSSLASERVLDSVQEEQTDVDT</sequence>
<proteinExistence type="predicted"/>
<dbReference type="CDD" id="cd23767">
    <property type="entry name" value="IQCD"/>
    <property type="match status" value="1"/>
</dbReference>
<evidence type="ECO:0000313" key="2">
    <source>
        <dbReference type="EMBL" id="KAF7284310.1"/>
    </source>
</evidence>
<dbReference type="EMBL" id="JAACXV010000079">
    <property type="protein sequence ID" value="KAF7284310.1"/>
    <property type="molecule type" value="Genomic_DNA"/>
</dbReference>
<dbReference type="OrthoDB" id="26525at2759"/>
<feature type="coiled-coil region" evidence="1">
    <location>
        <begin position="217"/>
        <end position="244"/>
    </location>
</feature>
<dbReference type="InterPro" id="IPR000048">
    <property type="entry name" value="IQ_motif_EF-hand-BS"/>
</dbReference>